<evidence type="ECO:0000313" key="2">
    <source>
        <dbReference type="EMBL" id="GFY15366.1"/>
    </source>
</evidence>
<sequence length="218" mass="24774">MKWSPQSPGLNPTKEISGNYGEHVVILSLPTRPLHEQEERTARDSSAESKTRLTQDILYRLRELEKLRRCAPCNGCWRTSESLVTKQRIGARRLADRATPRSFQQATEESKGCGTTVFPQLPYSSNLTPNDFFFPELWKGWKKTEPNETEQTYPLSTRIFESGYDTISRINDVVKNVLPSLLLPISGVSIVMGIKSDSKVAVKEKDEGKKDEWKTFHG</sequence>
<keyword evidence="3" id="KW-1185">Reference proteome</keyword>
<reference evidence="2" key="1">
    <citation type="submission" date="2020-08" db="EMBL/GenBank/DDBJ databases">
        <title>Multicomponent nature underlies the extraordinary mechanical properties of spider dragline silk.</title>
        <authorList>
            <person name="Kono N."/>
            <person name="Nakamura H."/>
            <person name="Mori M."/>
            <person name="Yoshida Y."/>
            <person name="Ohtoshi R."/>
            <person name="Malay A.D."/>
            <person name="Moran D.A.P."/>
            <person name="Tomita M."/>
            <person name="Numata K."/>
            <person name="Arakawa K."/>
        </authorList>
    </citation>
    <scope>NUCLEOTIDE SEQUENCE</scope>
</reference>
<accession>A0A8X6SVV3</accession>
<feature type="region of interest" description="Disordered" evidence="1">
    <location>
        <begin position="30"/>
        <end position="49"/>
    </location>
</feature>
<evidence type="ECO:0000313" key="3">
    <source>
        <dbReference type="Proteomes" id="UP000887159"/>
    </source>
</evidence>
<feature type="compositionally biased region" description="Basic and acidic residues" evidence="1">
    <location>
        <begin position="33"/>
        <end position="49"/>
    </location>
</feature>
<comment type="caution">
    <text evidence="2">The sequence shown here is derived from an EMBL/GenBank/DDBJ whole genome shotgun (WGS) entry which is preliminary data.</text>
</comment>
<protein>
    <submittedName>
        <fullName evidence="2">Uncharacterized protein</fullName>
    </submittedName>
</protein>
<name>A0A8X6SVV3_TRICX</name>
<proteinExistence type="predicted"/>
<gene>
    <name evidence="2" type="ORF">TNCV_1571771</name>
</gene>
<dbReference type="Proteomes" id="UP000887159">
    <property type="component" value="Unassembled WGS sequence"/>
</dbReference>
<dbReference type="AlphaFoldDB" id="A0A8X6SVV3"/>
<dbReference type="EMBL" id="BMAU01021334">
    <property type="protein sequence ID" value="GFY15366.1"/>
    <property type="molecule type" value="Genomic_DNA"/>
</dbReference>
<evidence type="ECO:0000256" key="1">
    <source>
        <dbReference type="SAM" id="MobiDB-lite"/>
    </source>
</evidence>
<organism evidence="2 3">
    <name type="scientific">Trichonephila clavipes</name>
    <name type="common">Golden silk orbweaver</name>
    <name type="synonym">Nephila clavipes</name>
    <dbReference type="NCBI Taxonomy" id="2585209"/>
    <lineage>
        <taxon>Eukaryota</taxon>
        <taxon>Metazoa</taxon>
        <taxon>Ecdysozoa</taxon>
        <taxon>Arthropoda</taxon>
        <taxon>Chelicerata</taxon>
        <taxon>Arachnida</taxon>
        <taxon>Araneae</taxon>
        <taxon>Araneomorphae</taxon>
        <taxon>Entelegynae</taxon>
        <taxon>Araneoidea</taxon>
        <taxon>Nephilidae</taxon>
        <taxon>Trichonephila</taxon>
    </lineage>
</organism>